<dbReference type="Proteomes" id="UP000828390">
    <property type="component" value="Unassembled WGS sequence"/>
</dbReference>
<organism evidence="2 3">
    <name type="scientific">Dreissena polymorpha</name>
    <name type="common">Zebra mussel</name>
    <name type="synonym">Mytilus polymorpha</name>
    <dbReference type="NCBI Taxonomy" id="45954"/>
    <lineage>
        <taxon>Eukaryota</taxon>
        <taxon>Metazoa</taxon>
        <taxon>Spiralia</taxon>
        <taxon>Lophotrochozoa</taxon>
        <taxon>Mollusca</taxon>
        <taxon>Bivalvia</taxon>
        <taxon>Autobranchia</taxon>
        <taxon>Heteroconchia</taxon>
        <taxon>Euheterodonta</taxon>
        <taxon>Imparidentia</taxon>
        <taxon>Neoheterodontei</taxon>
        <taxon>Myida</taxon>
        <taxon>Dreissenoidea</taxon>
        <taxon>Dreissenidae</taxon>
        <taxon>Dreissena</taxon>
    </lineage>
</organism>
<dbReference type="PROSITE" id="PS50011">
    <property type="entry name" value="PROTEIN_KINASE_DOM"/>
    <property type="match status" value="1"/>
</dbReference>
<dbReference type="GO" id="GO:0043235">
    <property type="term" value="C:receptor complex"/>
    <property type="evidence" value="ECO:0007669"/>
    <property type="project" value="TreeGrafter"/>
</dbReference>
<dbReference type="GO" id="GO:0005886">
    <property type="term" value="C:plasma membrane"/>
    <property type="evidence" value="ECO:0007669"/>
    <property type="project" value="TreeGrafter"/>
</dbReference>
<feature type="domain" description="Protein kinase" evidence="1">
    <location>
        <begin position="1"/>
        <end position="61"/>
    </location>
</feature>
<dbReference type="AlphaFoldDB" id="A0A9D4GKR2"/>
<dbReference type="InterPro" id="IPR011009">
    <property type="entry name" value="Kinase-like_dom_sf"/>
</dbReference>
<dbReference type="Gene3D" id="1.10.510.10">
    <property type="entry name" value="Transferase(Phosphotransferase) domain 1"/>
    <property type="match status" value="1"/>
</dbReference>
<dbReference type="PANTHER" id="PTHR24416:SF564">
    <property type="entry name" value="MACROPHAGE-STIMULATING PROTEIN RECEPTOR"/>
    <property type="match status" value="1"/>
</dbReference>
<dbReference type="GO" id="GO:0007399">
    <property type="term" value="P:nervous system development"/>
    <property type="evidence" value="ECO:0007669"/>
    <property type="project" value="TreeGrafter"/>
</dbReference>
<reference evidence="2" key="1">
    <citation type="journal article" date="2019" name="bioRxiv">
        <title>The Genome of the Zebra Mussel, Dreissena polymorpha: A Resource for Invasive Species Research.</title>
        <authorList>
            <person name="McCartney M.A."/>
            <person name="Auch B."/>
            <person name="Kono T."/>
            <person name="Mallez S."/>
            <person name="Zhang Y."/>
            <person name="Obille A."/>
            <person name="Becker A."/>
            <person name="Abrahante J.E."/>
            <person name="Garbe J."/>
            <person name="Badalamenti J.P."/>
            <person name="Herman A."/>
            <person name="Mangelson H."/>
            <person name="Liachko I."/>
            <person name="Sullivan S."/>
            <person name="Sone E.D."/>
            <person name="Koren S."/>
            <person name="Silverstein K.A.T."/>
            <person name="Beckman K.B."/>
            <person name="Gohl D.M."/>
        </authorList>
    </citation>
    <scope>NUCLEOTIDE SEQUENCE</scope>
    <source>
        <strain evidence="2">Duluth1</strain>
        <tissue evidence="2">Whole animal</tissue>
    </source>
</reference>
<dbReference type="EMBL" id="JAIWYP010000005">
    <property type="protein sequence ID" value="KAH3818979.1"/>
    <property type="molecule type" value="Genomic_DNA"/>
</dbReference>
<dbReference type="GO" id="GO:0016477">
    <property type="term" value="P:cell migration"/>
    <property type="evidence" value="ECO:0007669"/>
    <property type="project" value="TreeGrafter"/>
</dbReference>
<dbReference type="SUPFAM" id="SSF56112">
    <property type="entry name" value="Protein kinase-like (PK-like)"/>
    <property type="match status" value="1"/>
</dbReference>
<reference evidence="2" key="2">
    <citation type="submission" date="2020-11" db="EMBL/GenBank/DDBJ databases">
        <authorList>
            <person name="McCartney M.A."/>
            <person name="Auch B."/>
            <person name="Kono T."/>
            <person name="Mallez S."/>
            <person name="Becker A."/>
            <person name="Gohl D.M."/>
            <person name="Silverstein K.A.T."/>
            <person name="Koren S."/>
            <person name="Bechman K.B."/>
            <person name="Herman A."/>
            <person name="Abrahante J.E."/>
            <person name="Garbe J."/>
        </authorList>
    </citation>
    <scope>NUCLEOTIDE SEQUENCE</scope>
    <source>
        <strain evidence="2">Duluth1</strain>
        <tissue evidence="2">Whole animal</tissue>
    </source>
</reference>
<protein>
    <recommendedName>
        <fullName evidence="1">Protein kinase domain-containing protein</fullName>
    </recommendedName>
</protein>
<dbReference type="Pfam" id="PF07714">
    <property type="entry name" value="PK_Tyr_Ser-Thr"/>
    <property type="match status" value="1"/>
</dbReference>
<keyword evidence="3" id="KW-1185">Reference proteome</keyword>
<gene>
    <name evidence="2" type="ORF">DPMN_120709</name>
</gene>
<comment type="caution">
    <text evidence="2">The sequence shown here is derived from an EMBL/GenBank/DDBJ whole genome shotgun (WGS) entry which is preliminary data.</text>
</comment>
<dbReference type="InterPro" id="IPR001245">
    <property type="entry name" value="Ser-Thr/Tyr_kinase_cat_dom"/>
</dbReference>
<accession>A0A9D4GKR2</accession>
<dbReference type="PANTHER" id="PTHR24416">
    <property type="entry name" value="TYROSINE-PROTEIN KINASE RECEPTOR"/>
    <property type="match status" value="1"/>
</dbReference>
<dbReference type="GO" id="GO:0007169">
    <property type="term" value="P:cell surface receptor protein tyrosine kinase signaling pathway"/>
    <property type="evidence" value="ECO:0007669"/>
    <property type="project" value="TreeGrafter"/>
</dbReference>
<evidence type="ECO:0000313" key="3">
    <source>
        <dbReference type="Proteomes" id="UP000828390"/>
    </source>
</evidence>
<proteinExistence type="predicted"/>
<evidence type="ECO:0000259" key="1">
    <source>
        <dbReference type="PROSITE" id="PS50011"/>
    </source>
</evidence>
<name>A0A9D4GKR2_DREPO</name>
<sequence>MTVKVSDFGLSRDVYEREYYSSCDKTTKLPVKWMSPESLEFGHYSSKSDVVRTKPIKHYYV</sequence>
<dbReference type="InterPro" id="IPR050122">
    <property type="entry name" value="RTK"/>
</dbReference>
<dbReference type="GO" id="GO:0005524">
    <property type="term" value="F:ATP binding"/>
    <property type="evidence" value="ECO:0007669"/>
    <property type="project" value="InterPro"/>
</dbReference>
<dbReference type="GO" id="GO:0004714">
    <property type="term" value="F:transmembrane receptor protein tyrosine kinase activity"/>
    <property type="evidence" value="ECO:0007669"/>
    <property type="project" value="TreeGrafter"/>
</dbReference>
<evidence type="ECO:0000313" key="2">
    <source>
        <dbReference type="EMBL" id="KAH3818979.1"/>
    </source>
</evidence>
<dbReference type="InterPro" id="IPR000719">
    <property type="entry name" value="Prot_kinase_dom"/>
</dbReference>